<gene>
    <name evidence="4" type="ORF">UFOPK3820_00803</name>
</gene>
<dbReference type="SUPFAM" id="SSF51905">
    <property type="entry name" value="FAD/NAD(P)-binding domain"/>
    <property type="match status" value="1"/>
</dbReference>
<dbReference type="AlphaFoldDB" id="A0A6J5ZD57"/>
<sequence length="447" mass="48105">MIAIIGAGPAGLAAARAIALAGFAVTVIDAAQKPGGQYWRHRSTVDGYKATRSEKYFSTVMGNPLVTYINGAQVWSATRSEKSIYINYLQSGVEKRLTCTDLILTTGAYDRSLPFTGWDKPGSMTPGAAQALLKGHGVIAGKSIVISGTGPFLLPVAVGLAAGGAKVEGVFEANSPLRWLRSPLALLLNPEKALELLYYLKQFRRYSIPVRFGKAVTEFTGHSVRISDVNSDMTIKKTNVREIDCNVIATGWGFVPDITLGGILGCNQVVDKDGTVVFSVDNNQRSSIENIWIAGEATGIGGSDLALAEGHIAGLSVIGKRIPFSLNFSKFRKRLFARALQVSYPVNPGWKKWLNRQTLICRCEEVSCGQILDSVEELKAEDARTSKLFTRAGMGLCQGRICSRNVAEIIGESKELRVSDSERIAYSNRPIAAPISLGTLGDGISSK</sequence>
<keyword evidence="1" id="KW-0560">Oxidoreductase</keyword>
<dbReference type="InterPro" id="IPR007419">
    <property type="entry name" value="BFD-like_2Fe2S-bd_dom"/>
</dbReference>
<dbReference type="CDD" id="cd19946">
    <property type="entry name" value="GlpA-like_Fer2_BFD-like"/>
    <property type="match status" value="1"/>
</dbReference>
<protein>
    <submittedName>
        <fullName evidence="4">Unannotated protein</fullName>
    </submittedName>
</protein>
<dbReference type="Pfam" id="PF07992">
    <property type="entry name" value="Pyr_redox_2"/>
    <property type="match status" value="1"/>
</dbReference>
<dbReference type="EMBL" id="CAESAB010000027">
    <property type="protein sequence ID" value="CAB4339012.1"/>
    <property type="molecule type" value="Genomic_DNA"/>
</dbReference>
<dbReference type="PANTHER" id="PTHR42949">
    <property type="entry name" value="ANAEROBIC GLYCEROL-3-PHOSPHATE DEHYDROGENASE SUBUNIT B"/>
    <property type="match status" value="1"/>
</dbReference>
<dbReference type="InterPro" id="IPR023753">
    <property type="entry name" value="FAD/NAD-binding_dom"/>
</dbReference>
<dbReference type="Pfam" id="PF04324">
    <property type="entry name" value="Fer2_BFD"/>
    <property type="match status" value="1"/>
</dbReference>
<dbReference type="InterPro" id="IPR017224">
    <property type="entry name" value="Opine_Oxase_asu/HCN_bsu"/>
</dbReference>
<feature type="domain" description="FAD/NAD(P)-binding" evidence="3">
    <location>
        <begin position="2"/>
        <end position="298"/>
    </location>
</feature>
<dbReference type="Gene3D" id="3.50.50.60">
    <property type="entry name" value="FAD/NAD(P)-binding domain"/>
    <property type="match status" value="2"/>
</dbReference>
<dbReference type="InterPro" id="IPR041854">
    <property type="entry name" value="BFD-like_2Fe2S-bd_dom_sf"/>
</dbReference>
<evidence type="ECO:0000259" key="2">
    <source>
        <dbReference type="Pfam" id="PF04324"/>
    </source>
</evidence>
<dbReference type="InterPro" id="IPR051691">
    <property type="entry name" value="Metab_Enz_Cyan_OpOx_G3PDH"/>
</dbReference>
<dbReference type="Gene3D" id="1.10.10.1100">
    <property type="entry name" value="BFD-like [2Fe-2S]-binding domain"/>
    <property type="match status" value="1"/>
</dbReference>
<dbReference type="PRINTS" id="PR00368">
    <property type="entry name" value="FADPNR"/>
</dbReference>
<feature type="domain" description="BFD-like [2Fe-2S]-binding" evidence="2">
    <location>
        <begin position="359"/>
        <end position="411"/>
    </location>
</feature>
<dbReference type="PIRSF" id="PIRSF037495">
    <property type="entry name" value="Opine_OX_OoxA/HcnB"/>
    <property type="match status" value="1"/>
</dbReference>
<proteinExistence type="predicted"/>
<name>A0A6J5ZD57_9ZZZZ</name>
<organism evidence="4">
    <name type="scientific">freshwater metagenome</name>
    <dbReference type="NCBI Taxonomy" id="449393"/>
    <lineage>
        <taxon>unclassified sequences</taxon>
        <taxon>metagenomes</taxon>
        <taxon>ecological metagenomes</taxon>
    </lineage>
</organism>
<evidence type="ECO:0000259" key="3">
    <source>
        <dbReference type="Pfam" id="PF07992"/>
    </source>
</evidence>
<dbReference type="PRINTS" id="PR00469">
    <property type="entry name" value="PNDRDTASEII"/>
</dbReference>
<dbReference type="GO" id="GO:0016491">
    <property type="term" value="F:oxidoreductase activity"/>
    <property type="evidence" value="ECO:0007669"/>
    <property type="project" value="UniProtKB-KW"/>
</dbReference>
<dbReference type="PANTHER" id="PTHR42949:SF3">
    <property type="entry name" value="ANAEROBIC GLYCEROL-3-PHOSPHATE DEHYDROGENASE SUBUNIT B"/>
    <property type="match status" value="1"/>
</dbReference>
<accession>A0A6J5ZD57</accession>
<evidence type="ECO:0000256" key="1">
    <source>
        <dbReference type="ARBA" id="ARBA00023002"/>
    </source>
</evidence>
<reference evidence="4" key="1">
    <citation type="submission" date="2020-05" db="EMBL/GenBank/DDBJ databases">
        <authorList>
            <person name="Chiriac C."/>
            <person name="Salcher M."/>
            <person name="Ghai R."/>
            <person name="Kavagutti S V."/>
        </authorList>
    </citation>
    <scope>NUCLEOTIDE SEQUENCE</scope>
</reference>
<evidence type="ECO:0000313" key="4">
    <source>
        <dbReference type="EMBL" id="CAB4339012.1"/>
    </source>
</evidence>
<dbReference type="InterPro" id="IPR036188">
    <property type="entry name" value="FAD/NAD-bd_sf"/>
</dbReference>